<gene>
    <name evidence="6" type="ORF">DCAR_0205646</name>
</gene>
<dbReference type="PANTHER" id="PTHR10165">
    <property type="entry name" value="LIPID PHOSPHATE PHOSPHATASE"/>
    <property type="match status" value="1"/>
</dbReference>
<comment type="similarity">
    <text evidence="2">Belongs to the PA-phosphatase related phosphoesterase family.</text>
</comment>
<reference evidence="6" key="2">
    <citation type="submission" date="2022-03" db="EMBL/GenBank/DDBJ databases">
        <title>Draft title - Genomic analysis of global carrot germplasm unveils the trajectory of domestication and the origin of high carotenoid orange carrot.</title>
        <authorList>
            <person name="Iorizzo M."/>
            <person name="Ellison S."/>
            <person name="Senalik D."/>
            <person name="Macko-Podgorni A."/>
            <person name="Grzebelus D."/>
            <person name="Bostan H."/>
            <person name="Rolling W."/>
            <person name="Curaba J."/>
            <person name="Simon P."/>
        </authorList>
    </citation>
    <scope>NUCLEOTIDE SEQUENCE</scope>
    <source>
        <tissue evidence="6">Leaf</tissue>
    </source>
</reference>
<evidence type="ECO:0000313" key="7">
    <source>
        <dbReference type="Proteomes" id="UP000077755"/>
    </source>
</evidence>
<dbReference type="GO" id="GO:0008195">
    <property type="term" value="F:phosphatidate phosphatase activity"/>
    <property type="evidence" value="ECO:0007669"/>
    <property type="project" value="TreeGrafter"/>
</dbReference>
<evidence type="ECO:0000256" key="5">
    <source>
        <dbReference type="ARBA" id="ARBA00023136"/>
    </source>
</evidence>
<comment type="subcellular location">
    <subcellularLocation>
        <location evidence="1">Membrane</location>
        <topology evidence="1">Multi-pass membrane protein</topology>
    </subcellularLocation>
</comment>
<dbReference type="InterPro" id="IPR036938">
    <property type="entry name" value="PAP2/HPO_sf"/>
</dbReference>
<keyword evidence="5" id="KW-0472">Membrane</keyword>
<dbReference type="GO" id="GO:0006644">
    <property type="term" value="P:phospholipid metabolic process"/>
    <property type="evidence" value="ECO:0007669"/>
    <property type="project" value="InterPro"/>
</dbReference>
<evidence type="ECO:0000256" key="4">
    <source>
        <dbReference type="ARBA" id="ARBA00022989"/>
    </source>
</evidence>
<dbReference type="InterPro" id="IPR043216">
    <property type="entry name" value="PAP-like"/>
</dbReference>
<dbReference type="OMA" id="HVMEREH"/>
<evidence type="ECO:0000256" key="3">
    <source>
        <dbReference type="ARBA" id="ARBA00022692"/>
    </source>
</evidence>
<dbReference type="EMBL" id="CP093344">
    <property type="protein sequence ID" value="WOG86441.1"/>
    <property type="molecule type" value="Genomic_DNA"/>
</dbReference>
<dbReference type="PANTHER" id="PTHR10165:SF91">
    <property type="entry name" value="LIPID PHOSPHATE PHOSPHATASE-LIKE PROTEIN"/>
    <property type="match status" value="1"/>
</dbReference>
<evidence type="ECO:0000256" key="2">
    <source>
        <dbReference type="ARBA" id="ARBA00008816"/>
    </source>
</evidence>
<dbReference type="Gene3D" id="1.20.144.10">
    <property type="entry name" value="Phosphatidic acid phosphatase type 2/haloperoxidase"/>
    <property type="match status" value="1"/>
</dbReference>
<evidence type="ECO:0000313" key="6">
    <source>
        <dbReference type="EMBL" id="WOG86441.1"/>
    </source>
</evidence>
<protein>
    <submittedName>
        <fullName evidence="6">Uncharacterized protein</fullName>
    </submittedName>
</protein>
<organism evidence="6 7">
    <name type="scientific">Daucus carota subsp. sativus</name>
    <name type="common">Carrot</name>
    <dbReference type="NCBI Taxonomy" id="79200"/>
    <lineage>
        <taxon>Eukaryota</taxon>
        <taxon>Viridiplantae</taxon>
        <taxon>Streptophyta</taxon>
        <taxon>Embryophyta</taxon>
        <taxon>Tracheophyta</taxon>
        <taxon>Spermatophyta</taxon>
        <taxon>Magnoliopsida</taxon>
        <taxon>eudicotyledons</taxon>
        <taxon>Gunneridae</taxon>
        <taxon>Pentapetalae</taxon>
        <taxon>asterids</taxon>
        <taxon>campanulids</taxon>
        <taxon>Apiales</taxon>
        <taxon>Apiaceae</taxon>
        <taxon>Apioideae</taxon>
        <taxon>Scandiceae</taxon>
        <taxon>Daucinae</taxon>
        <taxon>Daucus</taxon>
        <taxon>Daucus sect. Daucus</taxon>
    </lineage>
</organism>
<sequence>MSESQFGANSHVLKLVRRHRHDWVVLILLGLIDGMLILIEPFHRYLSEEKLTPDIKYPFHHDTIPMWVVPAFKENEDVLCCENSKVIKEGYKSFPSGHSSWSFAGLGFLALYLSGKIRAFDRRGHAAKLCIVLFPYLVAALVGVSRVDDYWYHWTDVFSGALLGLL</sequence>
<proteinExistence type="inferred from homology"/>
<dbReference type="GO" id="GO:0046839">
    <property type="term" value="P:phospholipid dephosphorylation"/>
    <property type="evidence" value="ECO:0007669"/>
    <property type="project" value="TreeGrafter"/>
</dbReference>
<keyword evidence="4" id="KW-1133">Transmembrane helix</keyword>
<dbReference type="Gramene" id="KZN04231">
    <property type="protein sequence ID" value="KZN04231"/>
    <property type="gene ID" value="DCAR_005127"/>
</dbReference>
<keyword evidence="7" id="KW-1185">Reference proteome</keyword>
<dbReference type="SUPFAM" id="SSF48317">
    <property type="entry name" value="Acid phosphatase/Vanadium-dependent haloperoxidase"/>
    <property type="match status" value="1"/>
</dbReference>
<accession>A0A166CRI5</accession>
<name>A0A166CRI5_DAUCS</name>
<reference evidence="6" key="1">
    <citation type="journal article" date="2016" name="Nat. Genet.">
        <title>A high-quality carrot genome assembly provides new insights into carotenoid accumulation and asterid genome evolution.</title>
        <authorList>
            <person name="Iorizzo M."/>
            <person name="Ellison S."/>
            <person name="Senalik D."/>
            <person name="Zeng P."/>
            <person name="Satapoomin P."/>
            <person name="Huang J."/>
            <person name="Bowman M."/>
            <person name="Iovene M."/>
            <person name="Sanseverino W."/>
            <person name="Cavagnaro P."/>
            <person name="Yildiz M."/>
            <person name="Macko-Podgorni A."/>
            <person name="Moranska E."/>
            <person name="Grzebelus E."/>
            <person name="Grzebelus D."/>
            <person name="Ashrafi H."/>
            <person name="Zheng Z."/>
            <person name="Cheng S."/>
            <person name="Spooner D."/>
            <person name="Van Deynze A."/>
            <person name="Simon P."/>
        </authorList>
    </citation>
    <scope>NUCLEOTIDE SEQUENCE</scope>
    <source>
        <tissue evidence="6">Leaf</tissue>
    </source>
</reference>
<dbReference type="Proteomes" id="UP000077755">
    <property type="component" value="Chromosome 2"/>
</dbReference>
<dbReference type="AlphaFoldDB" id="A0A166CRI5"/>
<dbReference type="Pfam" id="PF01569">
    <property type="entry name" value="PAP2"/>
    <property type="match status" value="1"/>
</dbReference>
<dbReference type="GO" id="GO:0016020">
    <property type="term" value="C:membrane"/>
    <property type="evidence" value="ECO:0007669"/>
    <property type="project" value="UniProtKB-SubCell"/>
</dbReference>
<dbReference type="SMART" id="SM00014">
    <property type="entry name" value="acidPPc"/>
    <property type="match status" value="1"/>
</dbReference>
<evidence type="ECO:0000256" key="1">
    <source>
        <dbReference type="ARBA" id="ARBA00004141"/>
    </source>
</evidence>
<keyword evidence="3" id="KW-0812">Transmembrane</keyword>
<dbReference type="InterPro" id="IPR000326">
    <property type="entry name" value="PAP2/HPO"/>
</dbReference>